<feature type="region of interest" description="Disordered" evidence="1">
    <location>
        <begin position="1"/>
        <end position="253"/>
    </location>
</feature>
<organism evidence="3 4">
    <name type="scientific">Salininema proteolyticum</name>
    <dbReference type="NCBI Taxonomy" id="1607685"/>
    <lineage>
        <taxon>Bacteria</taxon>
        <taxon>Bacillati</taxon>
        <taxon>Actinomycetota</taxon>
        <taxon>Actinomycetes</taxon>
        <taxon>Glycomycetales</taxon>
        <taxon>Glycomycetaceae</taxon>
        <taxon>Salininema</taxon>
    </lineage>
</organism>
<dbReference type="EMBL" id="JBHSDK010000015">
    <property type="protein sequence ID" value="MFC4335662.1"/>
    <property type="molecule type" value="Genomic_DNA"/>
</dbReference>
<evidence type="ECO:0000313" key="4">
    <source>
        <dbReference type="Proteomes" id="UP001595823"/>
    </source>
</evidence>
<evidence type="ECO:0000313" key="3">
    <source>
        <dbReference type="EMBL" id="MFC4335662.1"/>
    </source>
</evidence>
<feature type="compositionally biased region" description="Gly residues" evidence="1">
    <location>
        <begin position="90"/>
        <end position="100"/>
    </location>
</feature>
<comment type="caution">
    <text evidence="3">The sequence shown here is derived from an EMBL/GenBank/DDBJ whole genome shotgun (WGS) entry which is preliminary data.</text>
</comment>
<protein>
    <submittedName>
        <fullName evidence="3">Uncharacterized protein</fullName>
    </submittedName>
</protein>
<feature type="compositionally biased region" description="Low complexity" evidence="1">
    <location>
        <begin position="110"/>
        <end position="149"/>
    </location>
</feature>
<feature type="transmembrane region" description="Helical" evidence="2">
    <location>
        <begin position="259"/>
        <end position="280"/>
    </location>
</feature>
<keyword evidence="2" id="KW-1133">Transmembrane helix</keyword>
<gene>
    <name evidence="3" type="ORF">ACFPET_10665</name>
</gene>
<feature type="compositionally biased region" description="Basic residues" evidence="1">
    <location>
        <begin position="230"/>
        <end position="245"/>
    </location>
</feature>
<name>A0ABV8TYK2_9ACTN</name>
<feature type="compositionally biased region" description="Low complexity" evidence="1">
    <location>
        <begin position="169"/>
        <end position="208"/>
    </location>
</feature>
<proteinExistence type="predicted"/>
<evidence type="ECO:0000256" key="1">
    <source>
        <dbReference type="SAM" id="MobiDB-lite"/>
    </source>
</evidence>
<feature type="compositionally biased region" description="Low complexity" evidence="1">
    <location>
        <begin position="69"/>
        <end position="78"/>
    </location>
</feature>
<evidence type="ECO:0000256" key="2">
    <source>
        <dbReference type="SAM" id="Phobius"/>
    </source>
</evidence>
<keyword evidence="4" id="KW-1185">Reference proteome</keyword>
<reference evidence="4" key="1">
    <citation type="journal article" date="2019" name="Int. J. Syst. Evol. Microbiol.">
        <title>The Global Catalogue of Microorganisms (GCM) 10K type strain sequencing project: providing services to taxonomists for standard genome sequencing and annotation.</title>
        <authorList>
            <consortium name="The Broad Institute Genomics Platform"/>
            <consortium name="The Broad Institute Genome Sequencing Center for Infectious Disease"/>
            <person name="Wu L."/>
            <person name="Ma J."/>
        </authorList>
    </citation>
    <scope>NUCLEOTIDE SEQUENCE [LARGE SCALE GENOMIC DNA]</scope>
    <source>
        <strain evidence="4">IBRC-M 10908</strain>
    </source>
</reference>
<dbReference type="Proteomes" id="UP001595823">
    <property type="component" value="Unassembled WGS sequence"/>
</dbReference>
<dbReference type="RefSeq" id="WP_380620747.1">
    <property type="nucleotide sequence ID" value="NZ_JBHSDK010000015.1"/>
</dbReference>
<keyword evidence="2" id="KW-0472">Membrane</keyword>
<keyword evidence="2" id="KW-0812">Transmembrane</keyword>
<accession>A0ABV8TYK2</accession>
<feature type="region of interest" description="Disordered" evidence="1">
    <location>
        <begin position="281"/>
        <end position="313"/>
    </location>
</feature>
<sequence length="461" mass="47367">MNMSNPQQPPADGWQPPEEVTPGQPVYRPEEEPPLAPGQEQGAPQQGADDTMVFQAPVTDDGETTMKYQAPGQQFQAPAAPPGVPVSPFGTGGQGDGGQPGAQSPPPQQAFPSQPGQGQQPYYSQPGQQSQPQQPQQPMQGVPGQQQPFPGQPGQGQPQQPLYDAQGNPVSGVPGMAPVSSVPASAVPVSGYDPGQWNQQQQQQPGGQLAPVSSVPGSPGAWDTPQIERKGKKKTKGPKPPKKSGAKGGGSGGGKAPMIILLTIVVVIVAGLAVGGYFLFKPQNDDGGPDTRTTDQASADPTEEPPAEAKPEAVAADGTDLKFVVDSNAGWESSTPDVAPFTAPAGAAHPDLPVEAVVGAVDAKSIGMDEEAKLADVEAKFAELVADSVAGAAPEGYTSETYRVDGHAARFAEFTVGDQTFYTALITTGPGEVSGFAAWADADNAEAAQAMRQSLMFGALQ</sequence>
<feature type="compositionally biased region" description="Low complexity" evidence="1">
    <location>
        <begin position="37"/>
        <end position="48"/>
    </location>
</feature>